<comment type="subcellular location">
    <subcellularLocation>
        <location evidence="1">Cytoplasm</location>
        <location evidence="1">Cytoskeleton</location>
    </subcellularLocation>
</comment>
<dbReference type="Proteomes" id="UP000008021">
    <property type="component" value="Chromosome 1"/>
</dbReference>
<feature type="compositionally biased region" description="Low complexity" evidence="8">
    <location>
        <begin position="651"/>
        <end position="674"/>
    </location>
</feature>
<dbReference type="eggNOG" id="KOG2878">
    <property type="taxonomic scope" value="Eukaryota"/>
</dbReference>
<feature type="region of interest" description="Disordered" evidence="8">
    <location>
        <begin position="582"/>
        <end position="675"/>
    </location>
</feature>
<evidence type="ECO:0000256" key="1">
    <source>
        <dbReference type="ARBA" id="ARBA00004245"/>
    </source>
</evidence>
<proteinExistence type="predicted"/>
<dbReference type="Gene3D" id="1.20.58.80">
    <property type="entry name" value="Phosphotransferase system, lactose/cellobiose-type IIA subunit"/>
    <property type="match status" value="1"/>
</dbReference>
<protein>
    <submittedName>
        <fullName evidence="10">Katanin catalytic subunit A1</fullName>
    </submittedName>
</protein>
<dbReference type="Pfam" id="PF17862">
    <property type="entry name" value="AAA_lid_3"/>
    <property type="match status" value="1"/>
</dbReference>
<evidence type="ECO:0000313" key="10">
    <source>
        <dbReference type="EnsemblPlants" id="OMERI01G24380.5"/>
    </source>
</evidence>
<dbReference type="InterPro" id="IPR003959">
    <property type="entry name" value="ATPase_AAA_core"/>
</dbReference>
<organism evidence="10">
    <name type="scientific">Oryza meridionalis</name>
    <dbReference type="NCBI Taxonomy" id="40149"/>
    <lineage>
        <taxon>Eukaryota</taxon>
        <taxon>Viridiplantae</taxon>
        <taxon>Streptophyta</taxon>
        <taxon>Embryophyta</taxon>
        <taxon>Tracheophyta</taxon>
        <taxon>Spermatophyta</taxon>
        <taxon>Magnoliopsida</taxon>
        <taxon>Liliopsida</taxon>
        <taxon>Poales</taxon>
        <taxon>Poaceae</taxon>
        <taxon>BOP clade</taxon>
        <taxon>Oryzoideae</taxon>
        <taxon>Oryzeae</taxon>
        <taxon>Oryzinae</taxon>
        <taxon>Oryza</taxon>
    </lineage>
</organism>
<dbReference type="Gene3D" id="3.40.50.300">
    <property type="entry name" value="P-loop containing nucleotide triphosphate hydrolases"/>
    <property type="match status" value="3"/>
</dbReference>
<name>A0A0E0C659_9ORYZ</name>
<keyword evidence="5" id="KW-0067">ATP-binding</keyword>
<keyword evidence="7" id="KW-0413">Isomerase</keyword>
<dbReference type="SMART" id="SM00382">
    <property type="entry name" value="AAA"/>
    <property type="match status" value="1"/>
</dbReference>
<evidence type="ECO:0000256" key="4">
    <source>
        <dbReference type="ARBA" id="ARBA00022741"/>
    </source>
</evidence>
<evidence type="ECO:0000256" key="6">
    <source>
        <dbReference type="ARBA" id="ARBA00023212"/>
    </source>
</evidence>
<feature type="domain" description="AAA+ ATPase" evidence="9">
    <location>
        <begin position="208"/>
        <end position="775"/>
    </location>
</feature>
<evidence type="ECO:0000256" key="7">
    <source>
        <dbReference type="ARBA" id="ARBA00023235"/>
    </source>
</evidence>
<dbReference type="InterPro" id="IPR003593">
    <property type="entry name" value="AAA+_ATPase"/>
</dbReference>
<dbReference type="CDD" id="cd21748">
    <property type="entry name" value="Kp60-NTD"/>
    <property type="match status" value="1"/>
</dbReference>
<dbReference type="InterPro" id="IPR041569">
    <property type="entry name" value="AAA_lid_3"/>
</dbReference>
<keyword evidence="4" id="KW-0547">Nucleotide-binding</keyword>
<dbReference type="GO" id="GO:0016853">
    <property type="term" value="F:isomerase activity"/>
    <property type="evidence" value="ECO:0007669"/>
    <property type="project" value="UniProtKB-KW"/>
</dbReference>
<dbReference type="FunFam" id="1.10.8.60:FF:000055">
    <property type="entry name" value="Katanin p60 ATPase-containing subunit A1"/>
    <property type="match status" value="1"/>
</dbReference>
<dbReference type="GO" id="GO:0005874">
    <property type="term" value="C:microtubule"/>
    <property type="evidence" value="ECO:0007669"/>
    <property type="project" value="UniProtKB-KW"/>
</dbReference>
<dbReference type="InterPro" id="IPR027417">
    <property type="entry name" value="P-loop_NTPase"/>
</dbReference>
<dbReference type="FunFam" id="1.20.58.80:FF:000003">
    <property type="entry name" value="Katanin p60 ATPase-containing subunit A1"/>
    <property type="match status" value="1"/>
</dbReference>
<dbReference type="Gramene" id="OMERI01G24380.5">
    <property type="protein sequence ID" value="OMERI01G24380.5"/>
    <property type="gene ID" value="OMERI01G24380"/>
</dbReference>
<dbReference type="InterPro" id="IPR003960">
    <property type="entry name" value="ATPase_AAA_CS"/>
</dbReference>
<dbReference type="Pfam" id="PF00004">
    <property type="entry name" value="AAA"/>
    <property type="match status" value="1"/>
</dbReference>
<dbReference type="SUPFAM" id="SSF52540">
    <property type="entry name" value="P-loop containing nucleoside triphosphate hydrolases"/>
    <property type="match status" value="3"/>
</dbReference>
<dbReference type="Gene3D" id="1.10.8.60">
    <property type="match status" value="1"/>
</dbReference>
<keyword evidence="6" id="KW-0206">Cytoskeleton</keyword>
<dbReference type="InterPro" id="IPR048611">
    <property type="entry name" value="KATNA1_MIT"/>
</dbReference>
<dbReference type="AlphaFoldDB" id="A0A0E0C659"/>
<reference evidence="10" key="1">
    <citation type="submission" date="2015-04" db="UniProtKB">
        <authorList>
            <consortium name="EnsemblPlants"/>
        </authorList>
    </citation>
    <scope>IDENTIFICATION</scope>
</reference>
<evidence type="ECO:0000256" key="5">
    <source>
        <dbReference type="ARBA" id="ARBA00022840"/>
    </source>
</evidence>
<dbReference type="PANTHER" id="PTHR23074:SF19">
    <property type="entry name" value="KATANIN P60 ATPASE-CONTAINING SUBUNIT A1"/>
    <property type="match status" value="1"/>
</dbReference>
<evidence type="ECO:0000256" key="8">
    <source>
        <dbReference type="SAM" id="MobiDB-lite"/>
    </source>
</evidence>
<evidence type="ECO:0000256" key="3">
    <source>
        <dbReference type="ARBA" id="ARBA00022701"/>
    </source>
</evidence>
<dbReference type="InterPro" id="IPR050304">
    <property type="entry name" value="MT-severing_AAA_ATPase"/>
</dbReference>
<keyword evidence="2" id="KW-0963">Cytoplasm</keyword>
<dbReference type="FunFam" id="3.40.50.300:FF:001210">
    <property type="entry name" value="D-glycerate 3-kinase, chloroplastic"/>
    <property type="match status" value="1"/>
</dbReference>
<keyword evidence="11" id="KW-1185">Reference proteome</keyword>
<feature type="compositionally biased region" description="Polar residues" evidence="8">
    <location>
        <begin position="615"/>
        <end position="625"/>
    </location>
</feature>
<sequence>MTPLHAAPHHAAAAAAVVSSPSSAPLLLRAKPYHPKAAAAAVAAACSFTVTATTPSRKGSWHRMDGRIKKGIAAQVTIPFAIFTDRLVSFFAPAFLSCPDHGQAAAAAPRSAPASSPALISSVQDLYDFICSGPLVDRIGYTKEKIAGSIDRWLRCGVQVARLFRLNELHLSEAEKARIYHFYIPVFLWCEDQVTEHRAKYKDGDEIPPLVIGVSAPQGSGKTTLVFALDYLFRVAGRNAATLSIDDFYLTAAEQGKLRERNPGNALLELRGNAGSHDLPFSVETLESLLKLTKEGLKMKLPRYDKSAFGGRGDRADPSTWPEVEGPLEVVLFEGWMLGFKPLPNEALEVVNKNLEAYYDAWDRFIGSWMVIKIKEPSCVYQWRLQAEIAMRADGKPGMSDEEVMDFVSRYLPAYHAYLPTLYEEGPNGSNPDHLLVVDIDEKRNPMRSHLTSPRLFLTPPSPVDAPRRNPTPRISAAAEMVSALAGLQDHLKLARDYALEGLYDTSIIFFDGAIAQINKHLTTLDDALIRTKWLNCKKAICDEVEIVKQLDAQLKAFKEAPGARRSSSPPIRSNNKSFVFQPLDEYPTSSPAPFDDPDVWAPPRDTPNRRPTRGQSSTRKSSQDGAWARGPSKTGTPSRGAKPNGSKGNTGARSSTASSTGGRKGKSSSSKAESVSERMVRCLFDLARFYAPSTIFIDEIDSLCTSRGASGEHESSRRVKSELLVQIDGVNNSSTTEDGQPKIVMVLAATNFPWDIDEALRRRLEKRIYIPLPNFESRKALININLKTVEVATDVDIDEVARRTEGYSGDDLTNVCRDASMNGMRRKIAGKTRDEIKNMSKDEISKDPVAMCDFEEALAKVQKSVSPADIEKHEKWQAEFGQISYDEGEAKAQEHGAMFMETSAKAGFNIKPLFRKIAASLPGMEALSSAKQEDMVDINLRPAASGQILSGAEAQEEQKTGGCSC</sequence>
<dbReference type="GO" id="GO:0016887">
    <property type="term" value="F:ATP hydrolysis activity"/>
    <property type="evidence" value="ECO:0007669"/>
    <property type="project" value="InterPro"/>
</dbReference>
<accession>A0A0E0C659</accession>
<dbReference type="GO" id="GO:0051013">
    <property type="term" value="P:microtubule severing"/>
    <property type="evidence" value="ECO:0007669"/>
    <property type="project" value="TreeGrafter"/>
</dbReference>
<dbReference type="EnsemblPlants" id="OMERI01G24380.5">
    <property type="protein sequence ID" value="OMERI01G24380.5"/>
    <property type="gene ID" value="OMERI01G24380"/>
</dbReference>
<dbReference type="PROSITE" id="PS00674">
    <property type="entry name" value="AAA"/>
    <property type="match status" value="1"/>
</dbReference>
<evidence type="ECO:0000313" key="11">
    <source>
        <dbReference type="Proteomes" id="UP000008021"/>
    </source>
</evidence>
<evidence type="ECO:0000259" key="9">
    <source>
        <dbReference type="SMART" id="SM00382"/>
    </source>
</evidence>
<dbReference type="PANTHER" id="PTHR23074">
    <property type="entry name" value="AAA DOMAIN-CONTAINING"/>
    <property type="match status" value="1"/>
</dbReference>
<dbReference type="GO" id="GO:0005524">
    <property type="term" value="F:ATP binding"/>
    <property type="evidence" value="ECO:0007669"/>
    <property type="project" value="UniProtKB-KW"/>
</dbReference>
<dbReference type="Pfam" id="PF21126">
    <property type="entry name" value="KATNA1_MIT"/>
    <property type="match status" value="1"/>
</dbReference>
<reference evidence="10" key="2">
    <citation type="submission" date="2018-05" db="EMBL/GenBank/DDBJ databases">
        <title>OmerRS3 (Oryza meridionalis Reference Sequence Version 3).</title>
        <authorList>
            <person name="Zhang J."/>
            <person name="Kudrna D."/>
            <person name="Lee S."/>
            <person name="Talag J."/>
            <person name="Welchert J."/>
            <person name="Wing R.A."/>
        </authorList>
    </citation>
    <scope>NUCLEOTIDE SEQUENCE [LARGE SCALE GENOMIC DNA]</scope>
    <source>
        <strain evidence="10">cv. OR44</strain>
    </source>
</reference>
<keyword evidence="3" id="KW-0493">Microtubule</keyword>
<evidence type="ECO:0000256" key="2">
    <source>
        <dbReference type="ARBA" id="ARBA00022490"/>
    </source>
</evidence>